<dbReference type="InterPro" id="IPR045156">
    <property type="entry name" value="Vac8"/>
</dbReference>
<evidence type="ECO:0000256" key="2">
    <source>
        <dbReference type="ARBA" id="ARBA00005462"/>
    </source>
</evidence>
<accession>A0A507F1Z8</accession>
<dbReference type="GO" id="GO:0043495">
    <property type="term" value="F:protein-membrane adaptor activity"/>
    <property type="evidence" value="ECO:0007669"/>
    <property type="project" value="InterPro"/>
</dbReference>
<comment type="subcellular location">
    <subcellularLocation>
        <location evidence="1">Vacuole membrane</location>
        <topology evidence="1">Lipid-anchor</topology>
    </subcellularLocation>
</comment>
<reference evidence="9 10" key="1">
    <citation type="journal article" date="2019" name="Sci. Rep.">
        <title>Comparative genomics of chytrid fungi reveal insights into the obligate biotrophic and pathogenic lifestyle of Synchytrium endobioticum.</title>
        <authorList>
            <person name="van de Vossenberg B.T.L.H."/>
            <person name="Warris S."/>
            <person name="Nguyen H.D.T."/>
            <person name="van Gent-Pelzer M.P.E."/>
            <person name="Joly D.L."/>
            <person name="van de Geest H.C."/>
            <person name="Bonants P.J.M."/>
            <person name="Smith D.S."/>
            <person name="Levesque C.A."/>
            <person name="van der Lee T.A.J."/>
        </authorList>
    </citation>
    <scope>NUCLEOTIDE SEQUENCE [LARGE SCALE GENOMIC DNA]</scope>
    <source>
        <strain evidence="9 10">CBS 675.73</strain>
    </source>
</reference>
<dbReference type="InterPro" id="IPR000225">
    <property type="entry name" value="Armadillo"/>
</dbReference>
<proteinExistence type="inferred from homology"/>
<dbReference type="OrthoDB" id="7537227at2759"/>
<evidence type="ECO:0000256" key="7">
    <source>
        <dbReference type="ARBA" id="ARBA00026209"/>
    </source>
</evidence>
<name>A0A507F1Z8_9FUNG</name>
<evidence type="ECO:0000256" key="6">
    <source>
        <dbReference type="ARBA" id="ARBA00023288"/>
    </source>
</evidence>
<feature type="repeat" description="ARM" evidence="8">
    <location>
        <begin position="230"/>
        <end position="264"/>
    </location>
</feature>
<dbReference type="Gene3D" id="1.25.10.10">
    <property type="entry name" value="Leucine-rich Repeat Variant"/>
    <property type="match status" value="2"/>
</dbReference>
<feature type="repeat" description="ARM" evidence="8">
    <location>
        <begin position="355"/>
        <end position="397"/>
    </location>
</feature>
<feature type="repeat" description="ARM" evidence="8">
    <location>
        <begin position="273"/>
        <end position="315"/>
    </location>
</feature>
<comment type="similarity">
    <text evidence="2">Belongs to the beta-catenin family.</text>
</comment>
<evidence type="ECO:0000256" key="3">
    <source>
        <dbReference type="ARBA" id="ARBA00022554"/>
    </source>
</evidence>
<dbReference type="SMART" id="SM00185">
    <property type="entry name" value="ARM"/>
    <property type="match status" value="9"/>
</dbReference>
<keyword evidence="10" id="KW-1185">Reference proteome</keyword>
<feature type="repeat" description="ARM" evidence="8">
    <location>
        <begin position="148"/>
        <end position="190"/>
    </location>
</feature>
<sequence length="589" mass="64231">MYKYCSKYCCSAWCGSASEYAAISETQALNANLNAHPGQSFPPELAAAVVVVDRDAKALSAEDFFSSRSSFEAFSLLVYSPLIEAQRVAASAFVDVTERDAVPVNSHVIDCGVFLLKSRDHEIQRGSAAALGNLAVIANNQTLIVIRGALEHLVSIMATGDSDAQCNAVGCITNLATHDENKDRIARSGALNPLVKLALSSDLRVQRNATGALLNMTHTIDNRHQLVAAGAIPILVQLLNSPDYDVQYYSTTSLSNIAVDMEHRIFLAKSEPSIVASLIRLTDSPALKVQCQATLALRNLASDEYFQLEIVKHNGLVPLHHLLQSRIPQIILAAVACIRNISIHPSNETPIVHAKFLPQLLELLSIDNLEIQCHSMSTIRNLASSDENKIKIFQAGAVERIGDLLRLKDGIVNDSVKSEMTACLAVLALLDEVKPSLFRNLKYLIRLTLTTSNIDVKTNAAAAIGNCATNLSDAKGLAVFQKYWKEIRKYVITFMSSDDVSLQHIGIWTLVQLISGNEEMKIKIASDATLLNLIEEVARKQKASMHQNGSARGSQGRNETQVEAVNSMLLGSNYSAEELSHTLLQELHQ</sequence>
<dbReference type="PANTHER" id="PTHR47249:SF1">
    <property type="entry name" value="VACUOLAR PROTEIN 8"/>
    <property type="match status" value="1"/>
</dbReference>
<evidence type="ECO:0000256" key="8">
    <source>
        <dbReference type="PROSITE-ProRule" id="PRU00259"/>
    </source>
</evidence>
<dbReference type="Proteomes" id="UP000320333">
    <property type="component" value="Unassembled WGS sequence"/>
</dbReference>
<dbReference type="GO" id="GO:0000045">
    <property type="term" value="P:autophagosome assembly"/>
    <property type="evidence" value="ECO:0007669"/>
    <property type="project" value="TreeGrafter"/>
</dbReference>
<keyword evidence="5" id="KW-0472">Membrane</keyword>
<dbReference type="InterPro" id="IPR011989">
    <property type="entry name" value="ARM-like"/>
</dbReference>
<dbReference type="SUPFAM" id="SSF48371">
    <property type="entry name" value="ARM repeat"/>
    <property type="match status" value="1"/>
</dbReference>
<keyword evidence="3" id="KW-0926">Vacuole</keyword>
<dbReference type="Pfam" id="PF00514">
    <property type="entry name" value="Arm"/>
    <property type="match status" value="3"/>
</dbReference>
<dbReference type="GO" id="GO:0071562">
    <property type="term" value="P:nucleus-vacuole junction assembly"/>
    <property type="evidence" value="ECO:0007669"/>
    <property type="project" value="InterPro"/>
</dbReference>
<dbReference type="AlphaFoldDB" id="A0A507F1Z8"/>
<comment type="caution">
    <text evidence="9">The sequence shown here is derived from an EMBL/GenBank/DDBJ whole genome shotgun (WGS) entry which is preliminary data.</text>
</comment>
<evidence type="ECO:0000256" key="1">
    <source>
        <dbReference type="ARBA" id="ARBA00004592"/>
    </source>
</evidence>
<evidence type="ECO:0000313" key="9">
    <source>
        <dbReference type="EMBL" id="TPX70122.1"/>
    </source>
</evidence>
<keyword evidence="6" id="KW-0449">Lipoprotein</keyword>
<evidence type="ECO:0000256" key="5">
    <source>
        <dbReference type="ARBA" id="ARBA00023136"/>
    </source>
</evidence>
<evidence type="ECO:0000313" key="10">
    <source>
        <dbReference type="Proteomes" id="UP000320333"/>
    </source>
</evidence>
<organism evidence="9 10">
    <name type="scientific">Chytriomyces confervae</name>
    <dbReference type="NCBI Taxonomy" id="246404"/>
    <lineage>
        <taxon>Eukaryota</taxon>
        <taxon>Fungi</taxon>
        <taxon>Fungi incertae sedis</taxon>
        <taxon>Chytridiomycota</taxon>
        <taxon>Chytridiomycota incertae sedis</taxon>
        <taxon>Chytridiomycetes</taxon>
        <taxon>Chytridiales</taxon>
        <taxon>Chytriomycetaceae</taxon>
        <taxon>Chytriomyces</taxon>
    </lineage>
</organism>
<dbReference type="EMBL" id="QEAP01000293">
    <property type="protein sequence ID" value="TPX70122.1"/>
    <property type="molecule type" value="Genomic_DNA"/>
</dbReference>
<keyword evidence="4" id="KW-0677">Repeat</keyword>
<evidence type="ECO:0000256" key="4">
    <source>
        <dbReference type="ARBA" id="ARBA00022737"/>
    </source>
</evidence>
<dbReference type="PANTHER" id="PTHR47249">
    <property type="entry name" value="VACUOLAR PROTEIN 8"/>
    <property type="match status" value="1"/>
</dbReference>
<dbReference type="GO" id="GO:0000329">
    <property type="term" value="C:fungal-type vacuole membrane"/>
    <property type="evidence" value="ECO:0007669"/>
    <property type="project" value="TreeGrafter"/>
</dbReference>
<protein>
    <recommendedName>
        <fullName evidence="7">Vacuolar protein 8</fullName>
    </recommendedName>
</protein>
<dbReference type="STRING" id="246404.A0A507F1Z8"/>
<feature type="repeat" description="ARM" evidence="8">
    <location>
        <begin position="189"/>
        <end position="231"/>
    </location>
</feature>
<dbReference type="InterPro" id="IPR016024">
    <property type="entry name" value="ARM-type_fold"/>
</dbReference>
<gene>
    <name evidence="9" type="ORF">CcCBS67573_g06622</name>
</gene>
<dbReference type="PROSITE" id="PS50176">
    <property type="entry name" value="ARM_REPEAT"/>
    <property type="match status" value="5"/>
</dbReference>